<keyword evidence="1" id="KW-1133">Transmembrane helix</keyword>
<protein>
    <submittedName>
        <fullName evidence="2">Uncharacterized protein</fullName>
    </submittedName>
</protein>
<dbReference type="AlphaFoldDB" id="A0A7C2NZY2"/>
<gene>
    <name evidence="2" type="ORF">ENQ76_04895</name>
</gene>
<name>A0A7C2NZY2_9PLAN</name>
<evidence type="ECO:0000313" key="2">
    <source>
        <dbReference type="EMBL" id="HEN14792.1"/>
    </source>
</evidence>
<organism evidence="2">
    <name type="scientific">Schlesneria paludicola</name>
    <dbReference type="NCBI Taxonomy" id="360056"/>
    <lineage>
        <taxon>Bacteria</taxon>
        <taxon>Pseudomonadati</taxon>
        <taxon>Planctomycetota</taxon>
        <taxon>Planctomycetia</taxon>
        <taxon>Planctomycetales</taxon>
        <taxon>Planctomycetaceae</taxon>
        <taxon>Schlesneria</taxon>
    </lineage>
</organism>
<dbReference type="EMBL" id="DSOK01000150">
    <property type="protein sequence ID" value="HEN14792.1"/>
    <property type="molecule type" value="Genomic_DNA"/>
</dbReference>
<keyword evidence="1" id="KW-0472">Membrane</keyword>
<sequence length="208" mass="23251">MSSGSYWPIPVLHICGLLTSVAVLLAFVWDILRRTPLEPVLVYCLLTALVLWLCGSVGVDAWLFFLQLLRWPLPNVLTVLGWSDGSIFLAARWSGYLLMFVPLAVATRYRDDEEWPSRFGMLAGLSLLAWMLGHVLDGYGPRYIPQDFMELLGASAGQLTWEILRGTALTGFGWAALGFWSVWYAGVFREQTPSQTAVKAEELTPITH</sequence>
<feature type="transmembrane region" description="Helical" evidence="1">
    <location>
        <begin position="163"/>
        <end position="185"/>
    </location>
</feature>
<feature type="transmembrane region" description="Helical" evidence="1">
    <location>
        <begin position="40"/>
        <end position="65"/>
    </location>
</feature>
<reference evidence="2" key="1">
    <citation type="journal article" date="2020" name="mSystems">
        <title>Genome- and Community-Level Interaction Insights into Carbon Utilization and Element Cycling Functions of Hydrothermarchaeota in Hydrothermal Sediment.</title>
        <authorList>
            <person name="Zhou Z."/>
            <person name="Liu Y."/>
            <person name="Xu W."/>
            <person name="Pan J."/>
            <person name="Luo Z.H."/>
            <person name="Li M."/>
        </authorList>
    </citation>
    <scope>NUCLEOTIDE SEQUENCE [LARGE SCALE GENOMIC DNA]</scope>
    <source>
        <strain evidence="2">SpSt-339</strain>
    </source>
</reference>
<evidence type="ECO:0000256" key="1">
    <source>
        <dbReference type="SAM" id="Phobius"/>
    </source>
</evidence>
<feature type="transmembrane region" description="Helical" evidence="1">
    <location>
        <begin position="6"/>
        <end position="28"/>
    </location>
</feature>
<proteinExistence type="predicted"/>
<keyword evidence="1" id="KW-0812">Transmembrane</keyword>
<accession>A0A7C2NZY2</accession>
<comment type="caution">
    <text evidence="2">The sequence shown here is derived from an EMBL/GenBank/DDBJ whole genome shotgun (WGS) entry which is preliminary data.</text>
</comment>
<feature type="transmembrane region" description="Helical" evidence="1">
    <location>
        <begin position="85"/>
        <end position="107"/>
    </location>
</feature>
<feature type="transmembrane region" description="Helical" evidence="1">
    <location>
        <begin position="119"/>
        <end position="136"/>
    </location>
</feature>